<dbReference type="GeneID" id="96005357"/>
<evidence type="ECO:0000313" key="2">
    <source>
        <dbReference type="EMBL" id="KAL1587392.1"/>
    </source>
</evidence>
<dbReference type="RefSeq" id="XP_069230497.1">
    <property type="nucleotide sequence ID" value="XM_069372519.1"/>
</dbReference>
<reference evidence="2 3" key="1">
    <citation type="journal article" date="2020" name="Microbiol. Resour. Announc.">
        <title>Draft Genome Sequence of a Cladosporium Species Isolated from the Mesophotic Ascidian Didemnum maculosum.</title>
        <authorList>
            <person name="Gioti A."/>
            <person name="Siaperas R."/>
            <person name="Nikolaivits E."/>
            <person name="Le Goff G."/>
            <person name="Ouazzani J."/>
            <person name="Kotoulas G."/>
            <person name="Topakas E."/>
        </authorList>
    </citation>
    <scope>NUCLEOTIDE SEQUENCE [LARGE SCALE GENOMIC DNA]</scope>
    <source>
        <strain evidence="2 3">TM138-S3</strain>
    </source>
</reference>
<name>A0AB34KUB4_9PEZI</name>
<gene>
    <name evidence="2" type="ORF">WHR41_03913</name>
</gene>
<evidence type="ECO:0000313" key="3">
    <source>
        <dbReference type="Proteomes" id="UP000803884"/>
    </source>
</evidence>
<comment type="caution">
    <text evidence="2">The sequence shown here is derived from an EMBL/GenBank/DDBJ whole genome shotgun (WGS) entry which is preliminary data.</text>
</comment>
<dbReference type="Proteomes" id="UP000803884">
    <property type="component" value="Unassembled WGS sequence"/>
</dbReference>
<keyword evidence="3" id="KW-1185">Reference proteome</keyword>
<sequence>MISSLQPSRPKVATPQSQNPLHQQQTRPSSTESSAAPRNQLEAMPPHQIPLDSRTPGSTAQPFNPAMIHPVFFSGAWRKAPFPLPGPAGFSPVATGYVFGAGTARKEPLTKL</sequence>
<feature type="region of interest" description="Disordered" evidence="1">
    <location>
        <begin position="1"/>
        <end position="65"/>
    </location>
</feature>
<proteinExistence type="predicted"/>
<protein>
    <submittedName>
        <fullName evidence="2">Uncharacterized protein</fullName>
    </submittedName>
</protein>
<evidence type="ECO:0000256" key="1">
    <source>
        <dbReference type="SAM" id="MobiDB-lite"/>
    </source>
</evidence>
<organism evidence="2 3">
    <name type="scientific">Cladosporium halotolerans</name>
    <dbReference type="NCBI Taxonomy" id="1052096"/>
    <lineage>
        <taxon>Eukaryota</taxon>
        <taxon>Fungi</taxon>
        <taxon>Dikarya</taxon>
        <taxon>Ascomycota</taxon>
        <taxon>Pezizomycotina</taxon>
        <taxon>Dothideomycetes</taxon>
        <taxon>Dothideomycetidae</taxon>
        <taxon>Cladosporiales</taxon>
        <taxon>Cladosporiaceae</taxon>
        <taxon>Cladosporium</taxon>
    </lineage>
</organism>
<dbReference type="AlphaFoldDB" id="A0AB34KUB4"/>
<feature type="compositionally biased region" description="Polar residues" evidence="1">
    <location>
        <begin position="14"/>
        <end position="37"/>
    </location>
</feature>
<dbReference type="EMBL" id="JAAQHG020000010">
    <property type="protein sequence ID" value="KAL1587392.1"/>
    <property type="molecule type" value="Genomic_DNA"/>
</dbReference>
<accession>A0AB34KUB4</accession>